<evidence type="ECO:0000313" key="3">
    <source>
        <dbReference type="EMBL" id="SHE24511.1"/>
    </source>
</evidence>
<feature type="binding site" evidence="2">
    <location>
        <position position="132"/>
    </location>
    <ligand>
        <name>Zn(2+)</name>
        <dbReference type="ChEBI" id="CHEBI:29105"/>
        <label>2</label>
    </ligand>
</feature>
<keyword evidence="4" id="KW-1185">Reference proteome</keyword>
<organism evidence="3 4">
    <name type="scientific">Actinomyces glycerinitolerans</name>
    <dbReference type="NCBI Taxonomy" id="1892869"/>
    <lineage>
        <taxon>Bacteria</taxon>
        <taxon>Bacillati</taxon>
        <taxon>Actinomycetota</taxon>
        <taxon>Actinomycetes</taxon>
        <taxon>Actinomycetales</taxon>
        <taxon>Actinomycetaceae</taxon>
        <taxon>Actinomyces</taxon>
    </lineage>
</organism>
<dbReference type="Pfam" id="PF01116">
    <property type="entry name" value="F_bP_aldolase"/>
    <property type="match status" value="1"/>
</dbReference>
<comment type="cofactor">
    <cofactor evidence="2">
        <name>Zn(2+)</name>
        <dbReference type="ChEBI" id="CHEBI:29105"/>
    </cofactor>
    <text evidence="2">Binds 2 Zn(2+) ions per subunit. One is catalytic and the other provides a structural contribution.</text>
</comment>
<dbReference type="PANTHER" id="PTHR30304">
    <property type="entry name" value="D-TAGATOSE-1,6-BISPHOSPHATE ALDOLASE"/>
    <property type="match status" value="1"/>
</dbReference>
<feature type="binding site" evidence="2">
    <location>
        <position position="81"/>
    </location>
    <ligand>
        <name>Zn(2+)</name>
        <dbReference type="ChEBI" id="CHEBI:29105"/>
        <label>1</label>
        <note>catalytic</note>
    </ligand>
</feature>
<dbReference type="RefSeq" id="WP_073327985.1">
    <property type="nucleotide sequence ID" value="NZ_FQTT01000003.1"/>
</dbReference>
<feature type="binding site" evidence="2">
    <location>
        <position position="178"/>
    </location>
    <ligand>
        <name>Zn(2+)</name>
        <dbReference type="ChEBI" id="CHEBI:29105"/>
        <label>1</label>
        <note>catalytic</note>
    </ligand>
</feature>
<dbReference type="EMBL" id="FQTT01000003">
    <property type="protein sequence ID" value="SHE24511.1"/>
    <property type="molecule type" value="Genomic_DNA"/>
</dbReference>
<accession>A0A1M4RX50</accession>
<evidence type="ECO:0000256" key="1">
    <source>
        <dbReference type="PIRSR" id="PIRSR001359-1"/>
    </source>
</evidence>
<keyword evidence="2" id="KW-0479">Metal-binding</keyword>
<protein>
    <submittedName>
        <fullName evidence="3">Ketose-bisphosphate aldolase class-ii</fullName>
    </submittedName>
</protein>
<gene>
    <name evidence="3" type="ORF">ACGLYG10_0715</name>
</gene>
<dbReference type="AlphaFoldDB" id="A0A1M4RX50"/>
<evidence type="ECO:0000256" key="2">
    <source>
        <dbReference type="PIRSR" id="PIRSR001359-3"/>
    </source>
</evidence>
<dbReference type="STRING" id="1892869.ACGLYG10_0715"/>
<dbReference type="Proteomes" id="UP000184291">
    <property type="component" value="Unassembled WGS sequence"/>
</dbReference>
<dbReference type="InterPro" id="IPR013785">
    <property type="entry name" value="Aldolase_TIM"/>
</dbReference>
<dbReference type="SUPFAM" id="SSF51569">
    <property type="entry name" value="Aldolase"/>
    <property type="match status" value="1"/>
</dbReference>
<dbReference type="GO" id="GO:0008270">
    <property type="term" value="F:zinc ion binding"/>
    <property type="evidence" value="ECO:0007669"/>
    <property type="project" value="InterPro"/>
</dbReference>
<dbReference type="PIRSF" id="PIRSF001359">
    <property type="entry name" value="F_bP_aldolase_II"/>
    <property type="match status" value="1"/>
</dbReference>
<reference evidence="4" key="1">
    <citation type="submission" date="2016-09" db="EMBL/GenBank/DDBJ databases">
        <authorList>
            <person name="Strepis N."/>
        </authorList>
    </citation>
    <scope>NUCLEOTIDE SEQUENCE [LARGE SCALE GENOMIC DNA]</scope>
</reference>
<keyword evidence="2" id="KW-0862">Zinc</keyword>
<feature type="binding site" evidence="2">
    <location>
        <position position="102"/>
    </location>
    <ligand>
        <name>Zn(2+)</name>
        <dbReference type="ChEBI" id="CHEBI:29105"/>
        <label>2</label>
    </ligand>
</feature>
<dbReference type="InterPro" id="IPR050246">
    <property type="entry name" value="Class_II_FBP_aldolase"/>
</dbReference>
<dbReference type="PANTHER" id="PTHR30304:SF0">
    <property type="entry name" value="D-TAGATOSE-1,6-BISPHOSPHATE ALDOLASE SUBUNIT GATY-RELATED"/>
    <property type="match status" value="1"/>
</dbReference>
<name>A0A1M4RX50_9ACTO</name>
<proteinExistence type="predicted"/>
<feature type="active site" description="Proton donor" evidence="1">
    <location>
        <position position="80"/>
    </location>
</feature>
<evidence type="ECO:0000313" key="4">
    <source>
        <dbReference type="Proteomes" id="UP000184291"/>
    </source>
</evidence>
<feature type="binding site" evidence="2">
    <location>
        <position position="208"/>
    </location>
    <ligand>
        <name>Zn(2+)</name>
        <dbReference type="ChEBI" id="CHEBI:29105"/>
        <label>1</label>
        <note>catalytic</note>
    </ligand>
</feature>
<sequence length="286" mass="30528">MLVTGSDILDVANKHGFAVPAFNISSYSMLRAVVDVCEDKRSPHIIAIHPDELSHIRPAMLASIIRIAHESPVPTAIHLDHGASYEQVLLAIQAGFTSVMIDKSFAPFEENVAETVRVVNAAHAVGLSVEAELGTIGVSDKYGETGTEEILYTDPDDAARFIDATGADSLAIAIGTRHGLYPAAAKPALRLDLLGEIKSRLGIPLVLHGGSNNSDTEIAGAVHGGINKINISSDIKAAYFNKMREVLQDVHLREPNVIEPPCEAALRECAAQKIDLFESAGKAELL</sequence>
<dbReference type="Gene3D" id="3.20.20.70">
    <property type="entry name" value="Aldolase class I"/>
    <property type="match status" value="1"/>
</dbReference>
<dbReference type="CDD" id="cd00947">
    <property type="entry name" value="TBP_aldolase_IIB"/>
    <property type="match status" value="1"/>
</dbReference>
<dbReference type="GO" id="GO:0005975">
    <property type="term" value="P:carbohydrate metabolic process"/>
    <property type="evidence" value="ECO:0007669"/>
    <property type="project" value="InterPro"/>
</dbReference>
<dbReference type="GO" id="GO:0016832">
    <property type="term" value="F:aldehyde-lyase activity"/>
    <property type="evidence" value="ECO:0007669"/>
    <property type="project" value="InterPro"/>
</dbReference>
<dbReference type="InterPro" id="IPR000771">
    <property type="entry name" value="FBA_II"/>
</dbReference>
<dbReference type="OrthoDB" id="9803995at2"/>
<dbReference type="NCBIfam" id="TIGR00167">
    <property type="entry name" value="cbbA"/>
    <property type="match status" value="1"/>
</dbReference>